<organism evidence="2 3">
    <name type="scientific">Dentiscutata erythropus</name>
    <dbReference type="NCBI Taxonomy" id="1348616"/>
    <lineage>
        <taxon>Eukaryota</taxon>
        <taxon>Fungi</taxon>
        <taxon>Fungi incertae sedis</taxon>
        <taxon>Mucoromycota</taxon>
        <taxon>Glomeromycotina</taxon>
        <taxon>Glomeromycetes</taxon>
        <taxon>Diversisporales</taxon>
        <taxon>Gigasporaceae</taxon>
        <taxon>Dentiscutata</taxon>
    </lineage>
</organism>
<dbReference type="AlphaFoldDB" id="A0A9N9HLG5"/>
<keyword evidence="1" id="KW-0812">Transmembrane</keyword>
<evidence type="ECO:0000256" key="1">
    <source>
        <dbReference type="SAM" id="Phobius"/>
    </source>
</evidence>
<keyword evidence="3" id="KW-1185">Reference proteome</keyword>
<evidence type="ECO:0000313" key="3">
    <source>
        <dbReference type="Proteomes" id="UP000789405"/>
    </source>
</evidence>
<comment type="caution">
    <text evidence="2">The sequence shown here is derived from an EMBL/GenBank/DDBJ whole genome shotgun (WGS) entry which is preliminary data.</text>
</comment>
<accession>A0A9N9HLG5</accession>
<dbReference type="Proteomes" id="UP000789405">
    <property type="component" value="Unassembled WGS sequence"/>
</dbReference>
<keyword evidence="1" id="KW-0472">Membrane</keyword>
<feature type="non-terminal residue" evidence="2">
    <location>
        <position position="1"/>
    </location>
</feature>
<keyword evidence="1" id="KW-1133">Transmembrane helix</keyword>
<gene>
    <name evidence="2" type="ORF">DERYTH_LOCUS12126</name>
</gene>
<dbReference type="EMBL" id="CAJVPY010007815">
    <property type="protein sequence ID" value="CAG8687171.1"/>
    <property type="molecule type" value="Genomic_DNA"/>
</dbReference>
<protein>
    <submittedName>
        <fullName evidence="2">23809_t:CDS:1</fullName>
    </submittedName>
</protein>
<evidence type="ECO:0000313" key="2">
    <source>
        <dbReference type="EMBL" id="CAG8687171.1"/>
    </source>
</evidence>
<proteinExistence type="predicted"/>
<sequence length="152" mass="17201">KGGSLSEWITPIGRPFTKWLRMNLSIKIIKYKVPINVVVFSPFLDSVLGYKFINVNCYIGAVSVNLLFNLINVDELVEIFRWAFVGAIVMSMKSAIGTLYCICLMENITRFAVTSFCNGSRPGWQITILMVSRRSNKYFVWLGHGECIVGSF</sequence>
<name>A0A9N9HLG5_9GLOM</name>
<feature type="transmembrane region" description="Helical" evidence="1">
    <location>
        <begin position="79"/>
        <end position="102"/>
    </location>
</feature>
<reference evidence="2" key="1">
    <citation type="submission" date="2021-06" db="EMBL/GenBank/DDBJ databases">
        <authorList>
            <person name="Kallberg Y."/>
            <person name="Tangrot J."/>
            <person name="Rosling A."/>
        </authorList>
    </citation>
    <scope>NUCLEOTIDE SEQUENCE</scope>
    <source>
        <strain evidence="2">MA453B</strain>
    </source>
</reference>